<comment type="similarity">
    <text evidence="1">Belongs to the sigma-70 factor family. ECF subfamily.</text>
</comment>
<dbReference type="GO" id="GO:0006352">
    <property type="term" value="P:DNA-templated transcription initiation"/>
    <property type="evidence" value="ECO:0007669"/>
    <property type="project" value="InterPro"/>
</dbReference>
<keyword evidence="4" id="KW-0238">DNA-binding</keyword>
<keyword evidence="2" id="KW-0805">Transcription regulation</keyword>
<evidence type="ECO:0000313" key="8">
    <source>
        <dbReference type="EMBL" id="VAW53395.1"/>
    </source>
</evidence>
<sequence>MFGDYMNLEKLVHQAIGGDKSALEGVIASVQDDLYYLALRMLANPDDARDATQEILIKIITKLSTFKFQSQFKTWAYRIAVNYLISEKKILSKDPGLTFDIYKADLENDLQDPAELKSLPEYPIMLNELRISCTIAMLLCLNSSHRMAYILGDIYELEHQEASDILAITKNNFRKQLSRARKKVISFTANNCGLVSDCAKCSCEKKITGAISRQRVQSKHIRFANKNVEPYLEIKNIIRETQNNLRALTLQNSITRYKCPIKLGDIIESLVVEGTSLEYKNS</sequence>
<dbReference type="InterPro" id="IPR014284">
    <property type="entry name" value="RNA_pol_sigma-70_dom"/>
</dbReference>
<dbReference type="InterPro" id="IPR036388">
    <property type="entry name" value="WH-like_DNA-bd_sf"/>
</dbReference>
<keyword evidence="3" id="KW-0731">Sigma factor</keyword>
<accession>A0A3B0WBX5</accession>
<reference evidence="8" key="1">
    <citation type="submission" date="2018-06" db="EMBL/GenBank/DDBJ databases">
        <authorList>
            <person name="Zhirakovskaya E."/>
        </authorList>
    </citation>
    <scope>NUCLEOTIDE SEQUENCE</scope>
</reference>
<dbReference type="PANTHER" id="PTHR43133:SF8">
    <property type="entry name" value="RNA POLYMERASE SIGMA FACTOR HI_1459-RELATED"/>
    <property type="match status" value="1"/>
</dbReference>
<evidence type="ECO:0000256" key="4">
    <source>
        <dbReference type="ARBA" id="ARBA00023125"/>
    </source>
</evidence>
<dbReference type="Pfam" id="PF04542">
    <property type="entry name" value="Sigma70_r2"/>
    <property type="match status" value="1"/>
</dbReference>
<dbReference type="InterPro" id="IPR039425">
    <property type="entry name" value="RNA_pol_sigma-70-like"/>
</dbReference>
<dbReference type="NCBIfam" id="TIGR02937">
    <property type="entry name" value="sigma70-ECF"/>
    <property type="match status" value="1"/>
</dbReference>
<dbReference type="SUPFAM" id="SSF88946">
    <property type="entry name" value="Sigma2 domain of RNA polymerase sigma factors"/>
    <property type="match status" value="1"/>
</dbReference>
<dbReference type="PANTHER" id="PTHR43133">
    <property type="entry name" value="RNA POLYMERASE ECF-TYPE SIGMA FACTO"/>
    <property type="match status" value="1"/>
</dbReference>
<dbReference type="InterPro" id="IPR013324">
    <property type="entry name" value="RNA_pol_sigma_r3/r4-like"/>
</dbReference>
<evidence type="ECO:0000259" key="7">
    <source>
        <dbReference type="Pfam" id="PF08281"/>
    </source>
</evidence>
<gene>
    <name evidence="8" type="ORF">MNBD_GAMMA05-342</name>
</gene>
<evidence type="ECO:0000256" key="2">
    <source>
        <dbReference type="ARBA" id="ARBA00023015"/>
    </source>
</evidence>
<dbReference type="Pfam" id="PF08281">
    <property type="entry name" value="Sigma70_r4_2"/>
    <property type="match status" value="1"/>
</dbReference>
<feature type="domain" description="RNA polymerase sigma-70 region 2" evidence="6">
    <location>
        <begin position="27"/>
        <end position="86"/>
    </location>
</feature>
<name>A0A3B0WBX5_9ZZZZ</name>
<dbReference type="Gene3D" id="1.10.1740.10">
    <property type="match status" value="1"/>
</dbReference>
<evidence type="ECO:0000256" key="3">
    <source>
        <dbReference type="ARBA" id="ARBA00023082"/>
    </source>
</evidence>
<dbReference type="GO" id="GO:0016987">
    <property type="term" value="F:sigma factor activity"/>
    <property type="evidence" value="ECO:0007669"/>
    <property type="project" value="UniProtKB-KW"/>
</dbReference>
<dbReference type="GO" id="GO:0003677">
    <property type="term" value="F:DNA binding"/>
    <property type="evidence" value="ECO:0007669"/>
    <property type="project" value="UniProtKB-KW"/>
</dbReference>
<proteinExistence type="inferred from homology"/>
<evidence type="ECO:0000256" key="1">
    <source>
        <dbReference type="ARBA" id="ARBA00010641"/>
    </source>
</evidence>
<dbReference type="AlphaFoldDB" id="A0A3B0WBX5"/>
<protein>
    <submittedName>
        <fullName evidence="8">Uncharacterized protein</fullName>
    </submittedName>
</protein>
<dbReference type="SUPFAM" id="SSF88659">
    <property type="entry name" value="Sigma3 and sigma4 domains of RNA polymerase sigma factors"/>
    <property type="match status" value="1"/>
</dbReference>
<evidence type="ECO:0000256" key="5">
    <source>
        <dbReference type="ARBA" id="ARBA00023163"/>
    </source>
</evidence>
<dbReference type="InterPro" id="IPR013325">
    <property type="entry name" value="RNA_pol_sigma_r2"/>
</dbReference>
<feature type="domain" description="RNA polymerase sigma factor 70 region 4 type 2" evidence="7">
    <location>
        <begin position="136"/>
        <end position="183"/>
    </location>
</feature>
<keyword evidence="5" id="KW-0804">Transcription</keyword>
<dbReference type="InterPro" id="IPR007627">
    <property type="entry name" value="RNA_pol_sigma70_r2"/>
</dbReference>
<organism evidence="8">
    <name type="scientific">hydrothermal vent metagenome</name>
    <dbReference type="NCBI Taxonomy" id="652676"/>
    <lineage>
        <taxon>unclassified sequences</taxon>
        <taxon>metagenomes</taxon>
        <taxon>ecological metagenomes</taxon>
    </lineage>
</organism>
<dbReference type="EMBL" id="UOFE01000034">
    <property type="protein sequence ID" value="VAW53395.1"/>
    <property type="molecule type" value="Genomic_DNA"/>
</dbReference>
<dbReference type="InterPro" id="IPR013249">
    <property type="entry name" value="RNA_pol_sigma70_r4_t2"/>
</dbReference>
<dbReference type="Gene3D" id="1.10.10.10">
    <property type="entry name" value="Winged helix-like DNA-binding domain superfamily/Winged helix DNA-binding domain"/>
    <property type="match status" value="1"/>
</dbReference>
<evidence type="ECO:0000259" key="6">
    <source>
        <dbReference type="Pfam" id="PF04542"/>
    </source>
</evidence>